<feature type="region of interest" description="Disordered" evidence="1">
    <location>
        <begin position="79"/>
        <end position="120"/>
    </location>
</feature>
<feature type="compositionally biased region" description="Basic residues" evidence="1">
    <location>
        <begin position="589"/>
        <end position="598"/>
    </location>
</feature>
<keyword evidence="3" id="KW-1185">Reference proteome</keyword>
<dbReference type="AlphaFoldDB" id="A0AAD7K089"/>
<reference evidence="2" key="1">
    <citation type="submission" date="2023-03" db="EMBL/GenBank/DDBJ databases">
        <title>Massive genome expansion in bonnet fungi (Mycena s.s.) driven by repeated elements and novel gene families across ecological guilds.</title>
        <authorList>
            <consortium name="Lawrence Berkeley National Laboratory"/>
            <person name="Harder C.B."/>
            <person name="Miyauchi S."/>
            <person name="Viragh M."/>
            <person name="Kuo A."/>
            <person name="Thoen E."/>
            <person name="Andreopoulos B."/>
            <person name="Lu D."/>
            <person name="Skrede I."/>
            <person name="Drula E."/>
            <person name="Henrissat B."/>
            <person name="Morin E."/>
            <person name="Kohler A."/>
            <person name="Barry K."/>
            <person name="LaButti K."/>
            <person name="Morin E."/>
            <person name="Salamov A."/>
            <person name="Lipzen A."/>
            <person name="Mereny Z."/>
            <person name="Hegedus B."/>
            <person name="Baldrian P."/>
            <person name="Stursova M."/>
            <person name="Weitz H."/>
            <person name="Taylor A."/>
            <person name="Grigoriev I.V."/>
            <person name="Nagy L.G."/>
            <person name="Martin F."/>
            <person name="Kauserud H."/>
        </authorList>
    </citation>
    <scope>NUCLEOTIDE SEQUENCE</scope>
    <source>
        <strain evidence="2">CBHHK188m</strain>
    </source>
</reference>
<proteinExistence type="predicted"/>
<accession>A0AAD7K089</accession>
<dbReference type="Proteomes" id="UP001215280">
    <property type="component" value="Unassembled WGS sequence"/>
</dbReference>
<evidence type="ECO:0000313" key="2">
    <source>
        <dbReference type="EMBL" id="KAJ7774305.1"/>
    </source>
</evidence>
<feature type="compositionally biased region" description="Pro residues" evidence="1">
    <location>
        <begin position="100"/>
        <end position="114"/>
    </location>
</feature>
<comment type="caution">
    <text evidence="2">The sequence shown here is derived from an EMBL/GenBank/DDBJ whole genome shotgun (WGS) entry which is preliminary data.</text>
</comment>
<dbReference type="EMBL" id="JARJLG010000016">
    <property type="protein sequence ID" value="KAJ7774305.1"/>
    <property type="molecule type" value="Genomic_DNA"/>
</dbReference>
<evidence type="ECO:0000313" key="3">
    <source>
        <dbReference type="Proteomes" id="UP001215280"/>
    </source>
</evidence>
<feature type="region of interest" description="Disordered" evidence="1">
    <location>
        <begin position="589"/>
        <end position="639"/>
    </location>
</feature>
<protein>
    <submittedName>
        <fullName evidence="2">Uncharacterized protein</fullName>
    </submittedName>
</protein>
<sequence>MALWPVNLAKPQLAQQIMAWGHSVSAWTWAKFGRLGPATPERPTVVRNFRERRERRIRGVHWRMDKYVVTTSTQFEGISEVESWSDNDDKQASRLQSSPAPTPSAPEPALPPRPSEIQPAWKPAESAALTLAAEAARCEHARAVAESGEVFVPIADDDWETANPLPEAERDVEPLVPAAFDENNPDPFYYPPKAAQPLPTASQVHHNHAVYLIYMVVLWLHSSFHLPSRACSALLAIFALAFKAAGTPIEPAIHTTLPSVINQLGAEPSINILPVCPKCFEVYISSVPKDSLCSEKPRPHLQFPTKLLAEQLATLLSLPGMEEEIEKSLDRAKTSKSGKWTNIFDGKVCQELLTIDGRRFFFPSKEEIAAGELRIGVTMGMDWSSAFGIAHFMPDLVQPHQSSGASPGSCPVPTPDQCQRFLCPLINELLWLWKDGVVISTPKYPQGRLIRVALVAVVCDKPAMHKVGGFGSHSHTNFCTMCWIHQDLKASTKAFKEDGRLPSLIGEPAGGSLTADQWQLFVTVVAPLVIPQLWAQYIPDETPEQLAQRRAQEIAKILQDKKEAAAAAQKAKAAAAAVAADNDQEALGRGKHVRKPTKRAAAMDIDPDDNNGMDSDALDQNNDSDDEYGINPTQTRQEDEIRDNATPINLHQDDPGNFLKLCTSIKIFVRDRITEAELKLYREYCLKLIELYGPEVICPNHHYATHTACNICNYGPLNEFWMFLFLAQGTFEPSGSEICEAVQLMYCAMDDDQGTVQGLARNLDLARQDALTSRESPCLLIFMLPSFRIFNCLPTVQLHSYLSVSHTPKSRALYPQAFFFDHAIVKNWRYMVSYRSVSPTSSFVAVRVSTATNAWLWVGELCAVIVIKQDGLDIGAQTFRYVCWFRPTATDLSGTVWAPFESLTVQIWGLDEFTAAEDKPDTLISLQDIICHVARKEVVIWRQRYWATITVGTTWNTLYTLVHSFPFVLKSLLYSESENIHKIGRR</sequence>
<name>A0AAD7K089_9AGAR</name>
<gene>
    <name evidence="2" type="ORF">DFH07DRAFT_952551</name>
</gene>
<organism evidence="2 3">
    <name type="scientific">Mycena maculata</name>
    <dbReference type="NCBI Taxonomy" id="230809"/>
    <lineage>
        <taxon>Eukaryota</taxon>
        <taxon>Fungi</taxon>
        <taxon>Dikarya</taxon>
        <taxon>Basidiomycota</taxon>
        <taxon>Agaricomycotina</taxon>
        <taxon>Agaricomycetes</taxon>
        <taxon>Agaricomycetidae</taxon>
        <taxon>Agaricales</taxon>
        <taxon>Marasmiineae</taxon>
        <taxon>Mycenaceae</taxon>
        <taxon>Mycena</taxon>
    </lineage>
</organism>
<evidence type="ECO:0000256" key="1">
    <source>
        <dbReference type="SAM" id="MobiDB-lite"/>
    </source>
</evidence>